<proteinExistence type="predicted"/>
<reference evidence="1" key="1">
    <citation type="submission" date="2019-03" db="EMBL/GenBank/DDBJ databases">
        <title>Candidatus Syntrophosphaera thermopropionivorans: a novel player in syntrophic propionate oxidation during anaerobic digestion.</title>
        <authorList>
            <person name="Dyksma S."/>
        </authorList>
    </citation>
    <scope>NUCLEOTIDE SEQUENCE</scope>
    <source>
        <strain evidence="1">W5</strain>
    </source>
</reference>
<evidence type="ECO:0000313" key="2">
    <source>
        <dbReference type="Proteomes" id="UP000294588"/>
    </source>
</evidence>
<dbReference type="Proteomes" id="UP000294588">
    <property type="component" value="Unassembled WGS sequence"/>
</dbReference>
<organism evidence="1 2">
    <name type="scientific">Candidatus Syntrophosphaera thermopropionivorans</name>
    <dbReference type="NCBI Taxonomy" id="2593015"/>
    <lineage>
        <taxon>Bacteria</taxon>
        <taxon>Pseudomonadati</taxon>
        <taxon>Candidatus Cloacimonadota</taxon>
        <taxon>Candidatus Cloacimonadia</taxon>
        <taxon>Candidatus Cloacimonadales</taxon>
        <taxon>Candidatus Cloacimonadaceae</taxon>
        <taxon>Candidatus Syntrophosphaera</taxon>
    </lineage>
</organism>
<evidence type="ECO:0000313" key="1">
    <source>
        <dbReference type="EMBL" id="TDF72556.1"/>
    </source>
</evidence>
<accession>A0AC61QI29</accession>
<name>A0AC61QI29_9BACT</name>
<gene>
    <name evidence="1" type="ORF">E0946_06445</name>
</gene>
<protein>
    <submittedName>
        <fullName evidence="1">TIGR03986 family CRISPR-associated RAMP protein</fullName>
    </submittedName>
</protein>
<keyword evidence="2" id="KW-1185">Reference proteome</keyword>
<comment type="caution">
    <text evidence="1">The sequence shown here is derived from an EMBL/GenBank/DDBJ whole genome shotgun (WGS) entry which is preliminary data.</text>
</comment>
<sequence length="710" mass="82531">MTKATLYVSRSKKGAVVLDIQPENAGKRSLPDSVFREDEKIKSLEPGEYEVEIELEENTKKIVALSIDDHTIRLPEFKPVPKYQPKQEKSQLKETTTSPEQAYAPYNFVSLDDIVIFYNKDALPRRNSFTGLSGRINLNIETKTPLYIQRTLTEKEVEELTKIEKEENNKEKIRDFNRKIYQSFSPASGKYKIPGSSLRGMVRSLYEIATYSKMSFLDDRKLYFRAFADRAKLLQEYYNKRMINEDKNAIPRLKVKAGYLFKSGKDFNINEAENYYRVEEDKVLNEDFIKLPFSKKGNDEKSKYDDYITTNPYLKIGYSLKNHIVRNGFIIINNIMPYNEVLPDDYQEGYIVFSKGIPLSSKTKRKYWVVGKKTDKKHKIDEKVVNDYYNDKNRNSINLIDYLNKNKKEYTNGIPCFFLYEDGQVTAFGNTALFRISYKNSIGKLLPENHKSDELDMAEALFGRVMKKQEDTINGRIYFDDAVAKEAVAFEKPIYPKILANPKPTSFQLYLKQPSDVTFDTIRHYDSPDAKLRGYKQYWHKKGDKFEEDSPDFDPQKDTQHTLIAPIKPGAIFEGSIRFENLSEEELGALLFVLNLPEGYCHKIGMGKPLGLGSIKITATLSILDPKKRYCNLIDTGYTNDDPSKYLDAYKELLKKHNILNTENPWDLMRFRELKKMLDFANHPDESKTEYMPLNQFRERGVLPEPLKVK</sequence>
<dbReference type="EMBL" id="SMOG01000026">
    <property type="protein sequence ID" value="TDF72556.1"/>
    <property type="molecule type" value="Genomic_DNA"/>
</dbReference>